<proteinExistence type="predicted"/>
<feature type="transmembrane region" description="Helical" evidence="6">
    <location>
        <begin position="101"/>
        <end position="124"/>
    </location>
</feature>
<keyword evidence="5 6" id="KW-0472">Membrane</keyword>
<feature type="transmembrane region" description="Helical" evidence="6">
    <location>
        <begin position="231"/>
        <end position="252"/>
    </location>
</feature>
<evidence type="ECO:0000313" key="8">
    <source>
        <dbReference type="Proteomes" id="UP001596022"/>
    </source>
</evidence>
<organism evidence="7 8">
    <name type="scientific">Camelliibacillus cellulosilyticus</name>
    <dbReference type="NCBI Taxonomy" id="2174486"/>
    <lineage>
        <taxon>Bacteria</taxon>
        <taxon>Bacillati</taxon>
        <taxon>Bacillota</taxon>
        <taxon>Bacilli</taxon>
        <taxon>Bacillales</taxon>
        <taxon>Sporolactobacillaceae</taxon>
        <taxon>Camelliibacillus</taxon>
    </lineage>
</organism>
<evidence type="ECO:0000313" key="7">
    <source>
        <dbReference type="EMBL" id="MFC4619458.1"/>
    </source>
</evidence>
<feature type="transmembrane region" description="Helical" evidence="6">
    <location>
        <begin position="21"/>
        <end position="54"/>
    </location>
</feature>
<keyword evidence="2" id="KW-1003">Cell membrane</keyword>
<dbReference type="InterPro" id="IPR003339">
    <property type="entry name" value="ABC/ECF_trnsptr_transmembrane"/>
</dbReference>
<dbReference type="Pfam" id="PF02361">
    <property type="entry name" value="CbiQ"/>
    <property type="match status" value="1"/>
</dbReference>
<comment type="subcellular location">
    <subcellularLocation>
        <location evidence="1">Membrane</location>
        <topology evidence="1">Multi-pass membrane protein</topology>
    </subcellularLocation>
</comment>
<protein>
    <submittedName>
        <fullName evidence="7">Energy-coupling factor transporter transmembrane component T family protein</fullName>
    </submittedName>
</protein>
<gene>
    <name evidence="7" type="ORF">ACFO4N_12120</name>
</gene>
<evidence type="ECO:0000256" key="1">
    <source>
        <dbReference type="ARBA" id="ARBA00004141"/>
    </source>
</evidence>
<evidence type="ECO:0000256" key="6">
    <source>
        <dbReference type="SAM" id="Phobius"/>
    </source>
</evidence>
<name>A0ABV9GR89_9BACL</name>
<dbReference type="CDD" id="cd16914">
    <property type="entry name" value="EcfT"/>
    <property type="match status" value="1"/>
</dbReference>
<comment type="caution">
    <text evidence="7">The sequence shown here is derived from an EMBL/GenBank/DDBJ whole genome shotgun (WGS) entry which is preliminary data.</text>
</comment>
<evidence type="ECO:0000256" key="4">
    <source>
        <dbReference type="ARBA" id="ARBA00022989"/>
    </source>
</evidence>
<feature type="transmembrane region" description="Helical" evidence="6">
    <location>
        <begin position="61"/>
        <end position="81"/>
    </location>
</feature>
<dbReference type="InterPro" id="IPR051611">
    <property type="entry name" value="ECF_transporter_component"/>
</dbReference>
<evidence type="ECO:0000256" key="3">
    <source>
        <dbReference type="ARBA" id="ARBA00022692"/>
    </source>
</evidence>
<evidence type="ECO:0000256" key="2">
    <source>
        <dbReference type="ARBA" id="ARBA00022475"/>
    </source>
</evidence>
<evidence type="ECO:0000256" key="5">
    <source>
        <dbReference type="ARBA" id="ARBA00023136"/>
    </source>
</evidence>
<dbReference type="RefSeq" id="WP_376846558.1">
    <property type="nucleotide sequence ID" value="NZ_JBHSFW010000008.1"/>
</dbReference>
<keyword evidence="4 6" id="KW-1133">Transmembrane helix</keyword>
<dbReference type="Proteomes" id="UP001596022">
    <property type="component" value="Unassembled WGS sequence"/>
</dbReference>
<dbReference type="PANTHER" id="PTHR34857">
    <property type="entry name" value="SLL0384 PROTEIN"/>
    <property type="match status" value="1"/>
</dbReference>
<dbReference type="EMBL" id="JBHSFW010000008">
    <property type="protein sequence ID" value="MFC4619458.1"/>
    <property type="molecule type" value="Genomic_DNA"/>
</dbReference>
<keyword evidence="8" id="KW-1185">Reference proteome</keyword>
<accession>A0ABV9GR89</accession>
<keyword evidence="3 6" id="KW-0812">Transmembrane</keyword>
<reference evidence="8" key="1">
    <citation type="journal article" date="2019" name="Int. J. Syst. Evol. Microbiol.">
        <title>The Global Catalogue of Microorganisms (GCM) 10K type strain sequencing project: providing services to taxonomists for standard genome sequencing and annotation.</title>
        <authorList>
            <consortium name="The Broad Institute Genomics Platform"/>
            <consortium name="The Broad Institute Genome Sequencing Center for Infectious Disease"/>
            <person name="Wu L."/>
            <person name="Ma J."/>
        </authorList>
    </citation>
    <scope>NUCLEOTIDE SEQUENCE [LARGE SCALE GENOMIC DNA]</scope>
    <source>
        <strain evidence="8">CGMCC 1.16306</strain>
    </source>
</reference>
<sequence length="253" mass="28097">MLSLYVGGATLIHRMDPMTKMIYVLAAASIPFIIPRLAVAFACLLISLIMLIIGRVLLKTLPLLGFSLIVLHSMIIIQGLYMPENRTAVFTLGPLIFYKEGLLFAALLCVRIVGLISAISVLVLTTAPTLLIQALVEKGFSPKLGYVMQSVLQIIPQMVQSLHKITDAQRSRGMETEGKLWTRAKAFLPLLGPAVMNALIQTKDRAMALEVRAFNSPNKRTFLIEYHPHPIAIWLRLLLLGCIVLAIVWRLFL</sequence>
<dbReference type="PANTHER" id="PTHR34857:SF2">
    <property type="entry name" value="SLL0384 PROTEIN"/>
    <property type="match status" value="1"/>
</dbReference>